<dbReference type="SMART" id="SM00957">
    <property type="entry name" value="SecA_DEAD"/>
    <property type="match status" value="1"/>
</dbReference>
<evidence type="ECO:0000256" key="12">
    <source>
        <dbReference type="HAMAP-Rule" id="MF_01382"/>
    </source>
</evidence>
<evidence type="ECO:0000256" key="9">
    <source>
        <dbReference type="ARBA" id="ARBA00022967"/>
    </source>
</evidence>
<keyword evidence="7 12" id="KW-0067">ATP-binding</keyword>
<dbReference type="InterPro" id="IPR000185">
    <property type="entry name" value="SecA"/>
</dbReference>
<dbReference type="SUPFAM" id="SSF52540">
    <property type="entry name" value="P-loop containing nucleoside triphosphate hydrolases"/>
    <property type="match status" value="2"/>
</dbReference>
<keyword evidence="5 12" id="KW-0963">Cytoplasm</keyword>
<evidence type="ECO:0000256" key="7">
    <source>
        <dbReference type="ARBA" id="ARBA00022840"/>
    </source>
</evidence>
<dbReference type="InterPro" id="IPR036670">
    <property type="entry name" value="SecA_X-link_sf"/>
</dbReference>
<keyword evidence="17" id="KW-1185">Reference proteome</keyword>
<dbReference type="InterPro" id="IPR011116">
    <property type="entry name" value="SecA_Wing/Scaffold"/>
</dbReference>
<accession>A0ABN2X9T4</accession>
<dbReference type="Gene3D" id="3.40.50.300">
    <property type="entry name" value="P-loop containing nucleotide triphosphate hydrolases"/>
    <property type="match status" value="3"/>
</dbReference>
<feature type="domain" description="Helicase ATP-binding" evidence="13">
    <location>
        <begin position="86"/>
        <end position="245"/>
    </location>
</feature>
<sequence>MGLLTRLLNRPGSQADRRVGRFLRSSAELETLGEEFAELTDEELTARAGEVFSSGSPDEQRIRYAALAREAADRALGERPYDTQLTGLAGLLDGTVVQMLTGEGKTLVGALAAAGYALQGRRVHVVSVNDYLAVRDRDWMAPVFELLGVEAAAISGAAPDAQRRESYRAAVVYGSVSEIGFDVLRDRFRLPGEELRIPERDVVIVDEADSVLIDEARVPLVLAGSTEKEDADRAIARLVAGLDPEEHIEVSEDRRSVSLTSAGIDRVEEELDADLYGADTDRLAAVNIALYARMLVHRDVDYIVVDGEIKLVDAARGRIAQLQRWPDGLQAAVEAKESLETSVSGEILDQMTVEELIHSYARVCGMTGTALAVGDDLREFYDLEIVPVDPHEPVIRVDEPDRLYTFQESKERAIVEEVAAAHAERRPVLIGTRSVAESESLAARLRERGIECEVLNAKDDSREAEIIARAGRADAVTVSTQMAGRGTDIRLGEESDDGAADVAEAGGLLVIGAGRYESSRLDDQLRGRAGRQGDPGTSVFFTSLEDDLMTRVPEAQRFVEEGDETGLIASKRAAALVEHAQRIAEGENTAVHRDTWRFNELMAKQRQLVLTRREEIRTGERGPEELREMLGAERVSEIEEATSADVLDAAIRDVMLFRIDERWVEHLAFLNDLREGIHLRTLAREKPHEAFNTESIEAFSTFWDDVLAAACDVLEEAEFTEDGVDLPAHGLKRPSSTWTYLTTENVFGSDIENVVKRVRARR</sequence>
<keyword evidence="8 12" id="KW-0653">Protein transport</keyword>
<feature type="binding site" evidence="12">
    <location>
        <position position="488"/>
    </location>
    <ligand>
        <name>ATP</name>
        <dbReference type="ChEBI" id="CHEBI:30616"/>
    </ligand>
</feature>
<evidence type="ECO:0000313" key="16">
    <source>
        <dbReference type="EMBL" id="GAA2107047.1"/>
    </source>
</evidence>
<evidence type="ECO:0000259" key="13">
    <source>
        <dbReference type="PROSITE" id="PS51192"/>
    </source>
</evidence>
<evidence type="ECO:0000256" key="5">
    <source>
        <dbReference type="ARBA" id="ARBA00022490"/>
    </source>
</evidence>
<dbReference type="PROSITE" id="PS51196">
    <property type="entry name" value="SECA_MOTOR_DEAD"/>
    <property type="match status" value="1"/>
</dbReference>
<dbReference type="SUPFAM" id="SSF81886">
    <property type="entry name" value="Helical scaffold and wing domains of SecA"/>
    <property type="match status" value="1"/>
</dbReference>
<dbReference type="Pfam" id="PF07517">
    <property type="entry name" value="SecA_DEAD"/>
    <property type="match status" value="1"/>
</dbReference>
<evidence type="ECO:0000256" key="1">
    <source>
        <dbReference type="ARBA" id="ARBA00004170"/>
    </source>
</evidence>
<keyword evidence="4 12" id="KW-1003">Cell membrane</keyword>
<proteinExistence type="inferred from homology"/>
<comment type="subcellular location">
    <subcellularLocation>
        <location evidence="12">Cell membrane</location>
        <topology evidence="12">Peripheral membrane protein</topology>
        <orientation evidence="12">Cytoplasmic side</orientation>
    </subcellularLocation>
    <subcellularLocation>
        <location evidence="12">Cytoplasm</location>
    </subcellularLocation>
    <subcellularLocation>
        <location evidence="1">Membrane</location>
        <topology evidence="1">Peripheral membrane protein</topology>
    </subcellularLocation>
    <text evidence="12">Distribution is 50-50.</text>
</comment>
<gene>
    <name evidence="16" type="primary">secA2_2</name>
    <name evidence="12" type="synonym">secA</name>
    <name evidence="16" type="ORF">GCM10009823_33600</name>
</gene>
<reference evidence="16 17" key="1">
    <citation type="journal article" date="2019" name="Int. J. Syst. Evol. Microbiol.">
        <title>The Global Catalogue of Microorganisms (GCM) 10K type strain sequencing project: providing services to taxonomists for standard genome sequencing and annotation.</title>
        <authorList>
            <consortium name="The Broad Institute Genomics Platform"/>
            <consortium name="The Broad Institute Genome Sequencing Center for Infectious Disease"/>
            <person name="Wu L."/>
            <person name="Ma J."/>
        </authorList>
    </citation>
    <scope>NUCLEOTIDE SEQUENCE [LARGE SCALE GENOMIC DNA]</scope>
    <source>
        <strain evidence="16 17">JCM 15900</strain>
    </source>
</reference>
<dbReference type="PROSITE" id="PS01312">
    <property type="entry name" value="SECA"/>
    <property type="match status" value="1"/>
</dbReference>
<dbReference type="InterPro" id="IPR027417">
    <property type="entry name" value="P-loop_NTPase"/>
</dbReference>
<feature type="domain" description="Helicase C-terminal" evidence="14">
    <location>
        <begin position="414"/>
        <end position="584"/>
    </location>
</feature>
<dbReference type="Pfam" id="PF07516">
    <property type="entry name" value="SecA_SW"/>
    <property type="match status" value="1"/>
</dbReference>
<dbReference type="InterPro" id="IPR011115">
    <property type="entry name" value="SecA_DEAD"/>
</dbReference>
<dbReference type="InterPro" id="IPR014001">
    <property type="entry name" value="Helicase_ATP-bd"/>
</dbReference>
<evidence type="ECO:0000313" key="17">
    <source>
        <dbReference type="Proteomes" id="UP001500984"/>
    </source>
</evidence>
<dbReference type="Pfam" id="PF01043">
    <property type="entry name" value="SecA_PP_bind"/>
    <property type="match status" value="1"/>
</dbReference>
<dbReference type="Gene3D" id="3.90.1440.10">
    <property type="entry name" value="SecA, preprotein cross-linking domain"/>
    <property type="match status" value="1"/>
</dbReference>
<dbReference type="CDD" id="cd17928">
    <property type="entry name" value="DEXDc_SecA"/>
    <property type="match status" value="1"/>
</dbReference>
<comment type="catalytic activity">
    <reaction evidence="12">
        <text>ATP + H2O + cellular proteinSide 1 = ADP + phosphate + cellular proteinSide 2.</text>
        <dbReference type="EC" id="7.4.2.8"/>
    </reaction>
</comment>
<dbReference type="PROSITE" id="PS51194">
    <property type="entry name" value="HELICASE_CTER"/>
    <property type="match status" value="1"/>
</dbReference>
<dbReference type="RefSeq" id="WP_344338759.1">
    <property type="nucleotide sequence ID" value="NZ_BAAAPZ010000020.1"/>
</dbReference>
<evidence type="ECO:0000256" key="10">
    <source>
        <dbReference type="ARBA" id="ARBA00023010"/>
    </source>
</evidence>
<comment type="subunit">
    <text evidence="12">Monomer and homodimer. Part of the essential Sec protein translocation apparatus which comprises SecA, SecYEG and auxiliary proteins SecDF. Other proteins may also be involved.</text>
</comment>
<comment type="similarity">
    <text evidence="2 12">Belongs to the SecA family.</text>
</comment>
<feature type="binding site" evidence="12">
    <location>
        <position position="84"/>
    </location>
    <ligand>
        <name>ATP</name>
        <dbReference type="ChEBI" id="CHEBI:30616"/>
    </ligand>
</feature>
<keyword evidence="9 12" id="KW-1278">Translocase</keyword>
<dbReference type="SMART" id="SM00958">
    <property type="entry name" value="SecA_PP_bind"/>
    <property type="match status" value="1"/>
</dbReference>
<dbReference type="InterPro" id="IPR011130">
    <property type="entry name" value="SecA_preprotein_X-link_dom"/>
</dbReference>
<dbReference type="HAMAP" id="MF_01382">
    <property type="entry name" value="SecA"/>
    <property type="match status" value="1"/>
</dbReference>
<protein>
    <recommendedName>
        <fullName evidence="12">Protein translocase subunit SecA</fullName>
        <ecNumber evidence="12">7.4.2.8</ecNumber>
    </recommendedName>
</protein>
<comment type="caution">
    <text evidence="16">The sequence shown here is derived from an EMBL/GenBank/DDBJ whole genome shotgun (WGS) entry which is preliminary data.</text>
</comment>
<evidence type="ECO:0000256" key="4">
    <source>
        <dbReference type="ARBA" id="ARBA00022475"/>
    </source>
</evidence>
<dbReference type="Pfam" id="PF21090">
    <property type="entry name" value="P-loop_SecA"/>
    <property type="match status" value="2"/>
</dbReference>
<dbReference type="InterPro" id="IPR014018">
    <property type="entry name" value="SecA_motor_DEAD"/>
</dbReference>
<keyword evidence="11 12" id="KW-0472">Membrane</keyword>
<dbReference type="CDD" id="cd18803">
    <property type="entry name" value="SF2_C_secA"/>
    <property type="match status" value="1"/>
</dbReference>
<dbReference type="InterPro" id="IPR026389">
    <property type="entry name" value="SecA_Actinobact-type"/>
</dbReference>
<dbReference type="InterPro" id="IPR020937">
    <property type="entry name" value="SecA_CS"/>
</dbReference>
<evidence type="ECO:0000256" key="6">
    <source>
        <dbReference type="ARBA" id="ARBA00022741"/>
    </source>
</evidence>
<dbReference type="InterPro" id="IPR044722">
    <property type="entry name" value="SecA_SF2_C"/>
</dbReference>
<organism evidence="16 17">
    <name type="scientific">Brevibacterium salitolerans</name>
    <dbReference type="NCBI Taxonomy" id="1403566"/>
    <lineage>
        <taxon>Bacteria</taxon>
        <taxon>Bacillati</taxon>
        <taxon>Actinomycetota</taxon>
        <taxon>Actinomycetes</taxon>
        <taxon>Micrococcales</taxon>
        <taxon>Brevibacteriaceae</taxon>
        <taxon>Brevibacterium</taxon>
    </lineage>
</organism>
<dbReference type="Proteomes" id="UP001500984">
    <property type="component" value="Unassembled WGS sequence"/>
</dbReference>
<dbReference type="EMBL" id="BAAAPZ010000020">
    <property type="protein sequence ID" value="GAA2107047.1"/>
    <property type="molecule type" value="Genomic_DNA"/>
</dbReference>
<evidence type="ECO:0000256" key="3">
    <source>
        <dbReference type="ARBA" id="ARBA00022448"/>
    </source>
</evidence>
<dbReference type="InterPro" id="IPR036266">
    <property type="entry name" value="SecA_Wing/Scaffold_sf"/>
</dbReference>
<keyword evidence="6 12" id="KW-0547">Nucleotide-binding</keyword>
<evidence type="ECO:0000259" key="15">
    <source>
        <dbReference type="PROSITE" id="PS51196"/>
    </source>
</evidence>
<dbReference type="Gene3D" id="1.10.3060.10">
    <property type="entry name" value="Helical scaffold and wing domains of SecA"/>
    <property type="match status" value="1"/>
</dbReference>
<dbReference type="InterPro" id="IPR001650">
    <property type="entry name" value="Helicase_C-like"/>
</dbReference>
<keyword evidence="10 12" id="KW-0811">Translocation</keyword>
<evidence type="ECO:0000256" key="2">
    <source>
        <dbReference type="ARBA" id="ARBA00007650"/>
    </source>
</evidence>
<dbReference type="EC" id="7.4.2.8" evidence="12"/>
<keyword evidence="3 12" id="KW-0813">Transport</keyword>
<feature type="binding site" evidence="12">
    <location>
        <begin position="102"/>
        <end position="106"/>
    </location>
    <ligand>
        <name>ATP</name>
        <dbReference type="ChEBI" id="CHEBI:30616"/>
    </ligand>
</feature>
<evidence type="ECO:0000259" key="14">
    <source>
        <dbReference type="PROSITE" id="PS51194"/>
    </source>
</evidence>
<name>A0ABN2X9T4_9MICO</name>
<dbReference type="NCBIfam" id="TIGR04221">
    <property type="entry name" value="SecA2_Mycobac"/>
    <property type="match status" value="1"/>
</dbReference>
<feature type="domain" description="SecA family profile" evidence="15">
    <location>
        <begin position="4"/>
        <end position="574"/>
    </location>
</feature>
<evidence type="ECO:0000256" key="11">
    <source>
        <dbReference type="ARBA" id="ARBA00023136"/>
    </source>
</evidence>
<dbReference type="SUPFAM" id="SSF81767">
    <property type="entry name" value="Pre-protein crosslinking domain of SecA"/>
    <property type="match status" value="1"/>
</dbReference>
<dbReference type="PANTHER" id="PTHR30612:SF0">
    <property type="entry name" value="CHLOROPLAST PROTEIN-TRANSPORTING ATPASE"/>
    <property type="match status" value="1"/>
</dbReference>
<dbReference type="PRINTS" id="PR00906">
    <property type="entry name" value="SECA"/>
</dbReference>
<evidence type="ECO:0000256" key="8">
    <source>
        <dbReference type="ARBA" id="ARBA00022927"/>
    </source>
</evidence>
<dbReference type="PANTHER" id="PTHR30612">
    <property type="entry name" value="SECA INNER MEMBRANE COMPONENT OF SEC PROTEIN SECRETION SYSTEM"/>
    <property type="match status" value="1"/>
</dbReference>
<dbReference type="PROSITE" id="PS51192">
    <property type="entry name" value="HELICASE_ATP_BIND_1"/>
    <property type="match status" value="1"/>
</dbReference>
<comment type="function">
    <text evidence="12">Part of the Sec protein translocase complex. Interacts with the SecYEG preprotein conducting channel. Has a central role in coupling the hydrolysis of ATP to the transfer of proteins into and across the cell membrane, serving as an ATP-driven molecular motor driving the stepwise translocation of polypeptide chains across the membrane.</text>
</comment>